<evidence type="ECO:0000313" key="3">
    <source>
        <dbReference type="EMBL" id="MVO86603.1"/>
    </source>
</evidence>
<keyword evidence="4" id="KW-1185">Reference proteome</keyword>
<dbReference type="Pfam" id="PF02374">
    <property type="entry name" value="ArsA_ATPase"/>
    <property type="match status" value="1"/>
</dbReference>
<feature type="compositionally biased region" description="Low complexity" evidence="1">
    <location>
        <begin position="374"/>
        <end position="405"/>
    </location>
</feature>
<accession>A0A6L6WYL1</accession>
<dbReference type="GO" id="GO:0005524">
    <property type="term" value="F:ATP binding"/>
    <property type="evidence" value="ECO:0007669"/>
    <property type="project" value="InterPro"/>
</dbReference>
<name>A0A6L6WYL1_9ACTN</name>
<dbReference type="AlphaFoldDB" id="A0A6L6WYL1"/>
<dbReference type="InterPro" id="IPR027417">
    <property type="entry name" value="P-loop_NTPase"/>
</dbReference>
<dbReference type="GO" id="GO:0016887">
    <property type="term" value="F:ATP hydrolysis activity"/>
    <property type="evidence" value="ECO:0007669"/>
    <property type="project" value="InterPro"/>
</dbReference>
<gene>
    <name evidence="3" type="ORF">GPA10_18005</name>
</gene>
<feature type="region of interest" description="Disordered" evidence="1">
    <location>
        <begin position="313"/>
        <end position="405"/>
    </location>
</feature>
<dbReference type="InterPro" id="IPR016300">
    <property type="entry name" value="ATPase_ArsA/GET3"/>
</dbReference>
<dbReference type="RefSeq" id="WP_157166407.1">
    <property type="nucleotide sequence ID" value="NZ_WPNZ01000009.1"/>
</dbReference>
<evidence type="ECO:0000313" key="4">
    <source>
        <dbReference type="Proteomes" id="UP000483802"/>
    </source>
</evidence>
<evidence type="ECO:0000259" key="2">
    <source>
        <dbReference type="Pfam" id="PF02374"/>
    </source>
</evidence>
<sequence length="470" mass="49591">MSLDPARDPLDVDALLDDPKTRIVVCCGSGGVGKTTTAAALGLRAAERGRTVVVLTIDPARRLAQSMGIDSLDNVPRRVKDVQGGGELHAMMLDMKRTFDEIVEAHADKERAEAILSNPFYQSLSAGFAGTQEYMAMEKLGQLRSRDEWDLIVVDTPPSRSALDFLDAPKRLGSFLDGKLIRLLMTPAKMGGRAGMKFLNVGMSMMTGALGKLLGGQLLRDVQTFVAAMDTMFGGFRKRADATYRLLQAPGTAFLVVASPERDALREAAYFVERLAADDMPLAGLVLNRVHGSGAAELSAERALAAAETLDASGAPETLEASGAPETLEASGAPETREASGRAAGSAENLEASGIVDQEGGKVGLRNSSEFEAPDSPEASGSSPSTSSTEDTGSGSGSVSGSTSVEQLTAGLLRLHAERMRLLTRERHTRDRFTALHPEVAVAEVAALPGDVHDLDGLRAIGDRLASTRS</sequence>
<dbReference type="Gene3D" id="3.40.50.300">
    <property type="entry name" value="P-loop containing nucleotide triphosphate hydrolases"/>
    <property type="match status" value="1"/>
</dbReference>
<dbReference type="EMBL" id="WPNZ01000009">
    <property type="protein sequence ID" value="MVO86603.1"/>
    <property type="molecule type" value="Genomic_DNA"/>
</dbReference>
<dbReference type="PANTHER" id="PTHR10803">
    <property type="entry name" value="ARSENICAL PUMP-DRIVING ATPASE ARSENITE-TRANSLOCATING ATPASE"/>
    <property type="match status" value="1"/>
</dbReference>
<comment type="caution">
    <text evidence="3">The sequence shown here is derived from an EMBL/GenBank/DDBJ whole genome shotgun (WGS) entry which is preliminary data.</text>
</comment>
<dbReference type="InterPro" id="IPR025723">
    <property type="entry name" value="ArsA/GET3_ATPase-like"/>
</dbReference>
<organism evidence="3 4">
    <name type="scientific">Streptomyces typhae</name>
    <dbReference type="NCBI Taxonomy" id="2681492"/>
    <lineage>
        <taxon>Bacteria</taxon>
        <taxon>Bacillati</taxon>
        <taxon>Actinomycetota</taxon>
        <taxon>Actinomycetes</taxon>
        <taxon>Kitasatosporales</taxon>
        <taxon>Streptomycetaceae</taxon>
        <taxon>Streptomyces</taxon>
    </lineage>
</organism>
<dbReference type="CDD" id="cd02035">
    <property type="entry name" value="ArsA"/>
    <property type="match status" value="1"/>
</dbReference>
<protein>
    <submittedName>
        <fullName evidence="3">AAA family ATPase</fullName>
    </submittedName>
</protein>
<feature type="domain" description="ArsA/GET3 Anion-transporting ATPase-like" evidence="2">
    <location>
        <begin position="21"/>
        <end position="290"/>
    </location>
</feature>
<dbReference type="SUPFAM" id="SSF52540">
    <property type="entry name" value="P-loop containing nucleoside triphosphate hydrolases"/>
    <property type="match status" value="1"/>
</dbReference>
<dbReference type="Proteomes" id="UP000483802">
    <property type="component" value="Unassembled WGS sequence"/>
</dbReference>
<dbReference type="PANTHER" id="PTHR10803:SF26">
    <property type="entry name" value="ANION TRANSPORTER ATPASE-RELATED"/>
    <property type="match status" value="1"/>
</dbReference>
<proteinExistence type="predicted"/>
<reference evidence="3 4" key="1">
    <citation type="submission" date="2019-11" db="EMBL/GenBank/DDBJ databases">
        <title>Streptomyces typhae sp. nov., a novel endophytic actinomycete isolated from the root of cattail pollen (Typha angustifolia L.).</title>
        <authorList>
            <person name="Peng C."/>
        </authorList>
    </citation>
    <scope>NUCLEOTIDE SEQUENCE [LARGE SCALE GENOMIC DNA]</scope>
    <source>
        <strain evidence="4">p1417</strain>
    </source>
</reference>
<evidence type="ECO:0000256" key="1">
    <source>
        <dbReference type="SAM" id="MobiDB-lite"/>
    </source>
</evidence>